<accession>A0AA97EQ47</accession>
<reference evidence="2" key="1">
    <citation type="submission" date="2024-06" db="EMBL/GenBank/DDBJ databases">
        <title>Hwangdonia haimaensis gen. nov., sp. nov., a member of the family Flavobacteriaceae isolated from the haima cold seep.</title>
        <authorList>
            <person name="Li J."/>
        </authorList>
    </citation>
    <scope>NUCLEOTIDE SEQUENCE [LARGE SCALE GENOMIC DNA]</scope>
    <source>
        <strain evidence="2">SCSIO 19198</strain>
    </source>
</reference>
<protein>
    <submittedName>
        <fullName evidence="1">DUF1643 domain-containing protein</fullName>
    </submittedName>
</protein>
<gene>
    <name evidence="1" type="ORF">RNZ46_02725</name>
</gene>
<dbReference type="InterPro" id="IPR012441">
    <property type="entry name" value="DUF1643"/>
</dbReference>
<sequence length="186" mass="21277">MDKFLSIPEKDQDVRYLLGRKGLNNLLVICLNPSTADASKHDGTTSNVEKIATVNGFDGWVLLNITPQRTPYPCNLSIEEDKSLLTKNIDMLESIMLSNEFNFKSVLLAWGNNINSIQHPYLKKYAAIMLDLLKKYDLDYWCIKLTQENHPFHPAQQSINRYVGPVENIKLQTIDTNNYLKMLTKG</sequence>
<name>A0AA97EQ47_9FLAO</name>
<dbReference type="KEGG" id="hws:RNZ46_02725"/>
<dbReference type="EMBL" id="CP136521">
    <property type="protein sequence ID" value="WOD44185.1"/>
    <property type="molecule type" value="Genomic_DNA"/>
</dbReference>
<dbReference type="AlphaFoldDB" id="A0AA97EQ47"/>
<dbReference type="RefSeq" id="WP_316983859.1">
    <property type="nucleotide sequence ID" value="NZ_CP136521.1"/>
</dbReference>
<evidence type="ECO:0000313" key="2">
    <source>
        <dbReference type="Proteomes" id="UP001302486"/>
    </source>
</evidence>
<keyword evidence="2" id="KW-1185">Reference proteome</keyword>
<proteinExistence type="predicted"/>
<dbReference type="Pfam" id="PF07799">
    <property type="entry name" value="DUF1643"/>
    <property type="match status" value="1"/>
</dbReference>
<organism evidence="1 2">
    <name type="scientific">Hwangdonia lutea</name>
    <dbReference type="NCBI Taxonomy" id="3075823"/>
    <lineage>
        <taxon>Bacteria</taxon>
        <taxon>Pseudomonadati</taxon>
        <taxon>Bacteroidota</taxon>
        <taxon>Flavobacteriia</taxon>
        <taxon>Flavobacteriales</taxon>
        <taxon>Flavobacteriaceae</taxon>
        <taxon>Hwangdonia</taxon>
    </lineage>
</organism>
<dbReference type="Proteomes" id="UP001302486">
    <property type="component" value="Chromosome"/>
</dbReference>
<evidence type="ECO:0000313" key="1">
    <source>
        <dbReference type="EMBL" id="WOD44185.1"/>
    </source>
</evidence>